<sequence length="125" mass="14255">MHSTTSSQISQVQPLIEESGEIIKLKRFAEKGNAEAQYKLGLMYDMGKDVDQDYGKAFEWYEKSANQGLASSQSKLGSMYRYGKGVEVNHAKASEWYWKAYEQGNEEAHYQLGTIYISNKDKLSH</sequence>
<reference evidence="1 2" key="1">
    <citation type="submission" date="2020-08" db="EMBL/GenBank/DDBJ databases">
        <title>Genomic Encyclopedia of Type Strains, Phase III (KMG-III): the genomes of soil and plant-associated and newly described type strains.</title>
        <authorList>
            <person name="Whitman W."/>
        </authorList>
    </citation>
    <scope>NUCLEOTIDE SEQUENCE [LARGE SCALE GENOMIC DNA]</scope>
    <source>
        <strain evidence="1 2">CECT 5885</strain>
    </source>
</reference>
<name>A0A839TCE7_9GAMM</name>
<dbReference type="Pfam" id="PF08238">
    <property type="entry name" value="Sel1"/>
    <property type="match status" value="2"/>
</dbReference>
<protein>
    <submittedName>
        <fullName evidence="1">TPR repeat protein</fullName>
    </submittedName>
</protein>
<evidence type="ECO:0000313" key="2">
    <source>
        <dbReference type="Proteomes" id="UP000588111"/>
    </source>
</evidence>
<dbReference type="InterPro" id="IPR050767">
    <property type="entry name" value="Sel1_AlgK"/>
</dbReference>
<keyword evidence="2" id="KW-1185">Reference proteome</keyword>
<dbReference type="EMBL" id="JACHXL010000002">
    <property type="protein sequence ID" value="MBB3106700.1"/>
    <property type="molecule type" value="Genomic_DNA"/>
</dbReference>
<dbReference type="Proteomes" id="UP000588111">
    <property type="component" value="Unassembled WGS sequence"/>
</dbReference>
<evidence type="ECO:0000313" key="1">
    <source>
        <dbReference type="EMBL" id="MBB3106700.1"/>
    </source>
</evidence>
<dbReference type="RefSeq" id="WP_183619691.1">
    <property type="nucleotide sequence ID" value="NZ_CAJHAH010000001.1"/>
</dbReference>
<dbReference type="PANTHER" id="PTHR11102:SF160">
    <property type="entry name" value="ERAD-ASSOCIATED E3 UBIQUITIN-PROTEIN LIGASE COMPONENT HRD3"/>
    <property type="match status" value="1"/>
</dbReference>
<comment type="caution">
    <text evidence="1">The sequence shown here is derived from an EMBL/GenBank/DDBJ whole genome shotgun (WGS) entry which is preliminary data.</text>
</comment>
<dbReference type="SMART" id="SM00671">
    <property type="entry name" value="SEL1"/>
    <property type="match status" value="2"/>
</dbReference>
<dbReference type="AlphaFoldDB" id="A0A839TCE7"/>
<dbReference type="InterPro" id="IPR011990">
    <property type="entry name" value="TPR-like_helical_dom_sf"/>
</dbReference>
<organism evidence="1 2">
    <name type="scientific">Psychrobacter luti</name>
    <dbReference type="NCBI Taxonomy" id="198481"/>
    <lineage>
        <taxon>Bacteria</taxon>
        <taxon>Pseudomonadati</taxon>
        <taxon>Pseudomonadota</taxon>
        <taxon>Gammaproteobacteria</taxon>
        <taxon>Moraxellales</taxon>
        <taxon>Moraxellaceae</taxon>
        <taxon>Psychrobacter</taxon>
    </lineage>
</organism>
<dbReference type="PANTHER" id="PTHR11102">
    <property type="entry name" value="SEL-1-LIKE PROTEIN"/>
    <property type="match status" value="1"/>
</dbReference>
<gene>
    <name evidence="1" type="ORF">FHS24_001201</name>
</gene>
<dbReference type="SUPFAM" id="SSF81901">
    <property type="entry name" value="HCP-like"/>
    <property type="match status" value="1"/>
</dbReference>
<proteinExistence type="predicted"/>
<accession>A0A839TCE7</accession>
<dbReference type="Gene3D" id="1.25.40.10">
    <property type="entry name" value="Tetratricopeptide repeat domain"/>
    <property type="match status" value="1"/>
</dbReference>
<dbReference type="InterPro" id="IPR006597">
    <property type="entry name" value="Sel1-like"/>
</dbReference>